<feature type="region of interest" description="Disordered" evidence="5">
    <location>
        <begin position="1"/>
        <end position="32"/>
    </location>
</feature>
<comment type="caution">
    <text evidence="7">The sequence shown here is derived from an EMBL/GenBank/DDBJ whole genome shotgun (WGS) entry which is preliminary data.</text>
</comment>
<dbReference type="InterPro" id="IPR008662">
    <property type="entry name" value="TOIP1/2"/>
</dbReference>
<dbReference type="PANTHER" id="PTHR18843">
    <property type="entry name" value="TORSIN-1A-INTERACTING PROTEIN"/>
    <property type="match status" value="1"/>
</dbReference>
<gene>
    <name evidence="7" type="ORF">WA026_007181</name>
</gene>
<keyword evidence="4 6" id="KW-0472">Membrane</keyword>
<evidence type="ECO:0000313" key="8">
    <source>
        <dbReference type="Proteomes" id="UP001431783"/>
    </source>
</evidence>
<evidence type="ECO:0000256" key="3">
    <source>
        <dbReference type="ARBA" id="ARBA00022989"/>
    </source>
</evidence>
<keyword evidence="3 6" id="KW-1133">Transmembrane helix</keyword>
<reference evidence="7 8" key="1">
    <citation type="submission" date="2023-03" db="EMBL/GenBank/DDBJ databases">
        <title>Genome insight into feeding habits of ladybird beetles.</title>
        <authorList>
            <person name="Li H.-S."/>
            <person name="Huang Y.-H."/>
            <person name="Pang H."/>
        </authorList>
    </citation>
    <scope>NUCLEOTIDE SEQUENCE [LARGE SCALE GENOMIC DNA]</scope>
    <source>
        <strain evidence="7">SYSU_2023b</strain>
        <tissue evidence="7">Whole body</tissue>
    </source>
</reference>
<organism evidence="7 8">
    <name type="scientific">Henosepilachna vigintioctopunctata</name>
    <dbReference type="NCBI Taxonomy" id="420089"/>
    <lineage>
        <taxon>Eukaryota</taxon>
        <taxon>Metazoa</taxon>
        <taxon>Ecdysozoa</taxon>
        <taxon>Arthropoda</taxon>
        <taxon>Hexapoda</taxon>
        <taxon>Insecta</taxon>
        <taxon>Pterygota</taxon>
        <taxon>Neoptera</taxon>
        <taxon>Endopterygota</taxon>
        <taxon>Coleoptera</taxon>
        <taxon>Polyphaga</taxon>
        <taxon>Cucujiformia</taxon>
        <taxon>Coccinelloidea</taxon>
        <taxon>Coccinellidae</taxon>
        <taxon>Epilachninae</taxon>
        <taxon>Epilachnini</taxon>
        <taxon>Henosepilachna</taxon>
    </lineage>
</organism>
<comment type="subcellular location">
    <subcellularLocation>
        <location evidence="1">Membrane</location>
    </subcellularLocation>
</comment>
<sequence>MTGSSAKKSKSKSPSGCKKLQSASSSPEVNSHDYFTREVERFEDFSNSEKCTRRRIVSESKERKQNEKCETGRFPGRRRSIHLTNGEEEFSQKRPIQINPVNEASLPCAIQEEKKINSSRINGVGYTFIIGICLVLLFSTLMASNIYPDNSESNVTIDLLKQKFPKQKDLLWKAVASGLNDTVRFQQPSSYILLYQAEAGDTVKKLIKELSHYAVCYLSNCNNIPIELNRNILNSKFVGVSDYGVIISQYKKDLEDVGVMVIENLDEMPENYALAFHSFCDKISPLVQKSAFFFTIKVDKVEESQIHDLRKVEKLLKEKWHNIEDDIFHPLFTRLSEMPIWIYPE</sequence>
<dbReference type="Gene3D" id="3.40.50.12190">
    <property type="match status" value="1"/>
</dbReference>
<name>A0AAW1V9L1_9CUCU</name>
<evidence type="ECO:0000256" key="6">
    <source>
        <dbReference type="SAM" id="Phobius"/>
    </source>
</evidence>
<proteinExistence type="predicted"/>
<feature type="compositionally biased region" description="Low complexity" evidence="5">
    <location>
        <begin position="1"/>
        <end position="19"/>
    </location>
</feature>
<evidence type="ECO:0000256" key="4">
    <source>
        <dbReference type="ARBA" id="ARBA00023136"/>
    </source>
</evidence>
<dbReference type="GO" id="GO:0001671">
    <property type="term" value="F:ATPase activator activity"/>
    <property type="evidence" value="ECO:0007669"/>
    <property type="project" value="InterPro"/>
</dbReference>
<dbReference type="GO" id="GO:0061024">
    <property type="term" value="P:membrane organization"/>
    <property type="evidence" value="ECO:0007669"/>
    <property type="project" value="TreeGrafter"/>
</dbReference>
<evidence type="ECO:0000313" key="7">
    <source>
        <dbReference type="EMBL" id="KAK9889809.1"/>
    </source>
</evidence>
<dbReference type="InterPro" id="IPR038599">
    <property type="entry name" value="LAP1C-like_C_sf"/>
</dbReference>
<keyword evidence="8" id="KW-1185">Reference proteome</keyword>
<dbReference type="EMBL" id="JARQZJ010000123">
    <property type="protein sequence ID" value="KAK9889809.1"/>
    <property type="molecule type" value="Genomic_DNA"/>
</dbReference>
<protein>
    <submittedName>
        <fullName evidence="7">Uncharacterized protein</fullName>
    </submittedName>
</protein>
<dbReference type="AlphaFoldDB" id="A0AAW1V9L1"/>
<keyword evidence="2 6" id="KW-0812">Transmembrane</keyword>
<dbReference type="Proteomes" id="UP001431783">
    <property type="component" value="Unassembled WGS sequence"/>
</dbReference>
<feature type="transmembrane region" description="Helical" evidence="6">
    <location>
        <begin position="124"/>
        <end position="147"/>
    </location>
</feature>
<dbReference type="PANTHER" id="PTHR18843:SF7">
    <property type="entry name" value="LAMINA-ASSOCIATED POLYPEPTIDE 1B ISOFORM 1-RELATED"/>
    <property type="match status" value="1"/>
</dbReference>
<evidence type="ECO:0000256" key="5">
    <source>
        <dbReference type="SAM" id="MobiDB-lite"/>
    </source>
</evidence>
<evidence type="ECO:0000256" key="1">
    <source>
        <dbReference type="ARBA" id="ARBA00004370"/>
    </source>
</evidence>
<dbReference type="GO" id="GO:0016020">
    <property type="term" value="C:membrane"/>
    <property type="evidence" value="ECO:0007669"/>
    <property type="project" value="UniProtKB-SubCell"/>
</dbReference>
<evidence type="ECO:0000256" key="2">
    <source>
        <dbReference type="ARBA" id="ARBA00022692"/>
    </source>
</evidence>
<accession>A0AAW1V9L1</accession>